<dbReference type="EMBL" id="JTDY01007675">
    <property type="protein sequence ID" value="KOB65030.1"/>
    <property type="molecule type" value="Genomic_DNA"/>
</dbReference>
<feature type="compositionally biased region" description="Acidic residues" evidence="1">
    <location>
        <begin position="17"/>
        <end position="28"/>
    </location>
</feature>
<keyword evidence="2" id="KW-0645">Protease</keyword>
<feature type="region of interest" description="Disordered" evidence="1">
    <location>
        <begin position="1"/>
        <end position="106"/>
    </location>
</feature>
<evidence type="ECO:0000256" key="1">
    <source>
        <dbReference type="SAM" id="MobiDB-lite"/>
    </source>
</evidence>
<gene>
    <name evidence="2" type="ORF">OBRU01_23333</name>
</gene>
<keyword evidence="2" id="KW-0031">Aminopeptidase</keyword>
<name>A0A0L7KPI7_OPEBR</name>
<keyword evidence="2" id="KW-0378">Hydrolase</keyword>
<protein>
    <submittedName>
        <fullName evidence="2">Methionine aminopeptidase 2</fullName>
    </submittedName>
</protein>
<sequence length="177" mass="20249">MAAVLQKKDELASEVIENGEEDELEVDDGENKDPAKKKKKKKKKKKAENESDAVEVTNTAEKVETLAVDDAADGDEKKKKKKKNKSKSGKGPSKEQTNPPTIPISELYPDGHLQSFEFMQQINALLVLLQYGHEISRRVKLWSMEKRKELMRELPRNVSPVKRSELWIDFNRISTMK</sequence>
<organism evidence="2 3">
    <name type="scientific">Operophtera brumata</name>
    <name type="common">Winter moth</name>
    <name type="synonym">Phalaena brumata</name>
    <dbReference type="NCBI Taxonomy" id="104452"/>
    <lineage>
        <taxon>Eukaryota</taxon>
        <taxon>Metazoa</taxon>
        <taxon>Ecdysozoa</taxon>
        <taxon>Arthropoda</taxon>
        <taxon>Hexapoda</taxon>
        <taxon>Insecta</taxon>
        <taxon>Pterygota</taxon>
        <taxon>Neoptera</taxon>
        <taxon>Endopterygota</taxon>
        <taxon>Lepidoptera</taxon>
        <taxon>Glossata</taxon>
        <taxon>Ditrysia</taxon>
        <taxon>Geometroidea</taxon>
        <taxon>Geometridae</taxon>
        <taxon>Larentiinae</taxon>
        <taxon>Operophtera</taxon>
    </lineage>
</organism>
<feature type="compositionally biased region" description="Basic residues" evidence="1">
    <location>
        <begin position="35"/>
        <end position="46"/>
    </location>
</feature>
<dbReference type="GO" id="GO:0004177">
    <property type="term" value="F:aminopeptidase activity"/>
    <property type="evidence" value="ECO:0007669"/>
    <property type="project" value="UniProtKB-KW"/>
</dbReference>
<comment type="caution">
    <text evidence="2">The sequence shown here is derived from an EMBL/GenBank/DDBJ whole genome shotgun (WGS) entry which is preliminary data.</text>
</comment>
<evidence type="ECO:0000313" key="2">
    <source>
        <dbReference type="EMBL" id="KOB65030.1"/>
    </source>
</evidence>
<proteinExistence type="predicted"/>
<keyword evidence="3" id="KW-1185">Reference proteome</keyword>
<accession>A0A0L7KPI7</accession>
<dbReference type="Proteomes" id="UP000037510">
    <property type="component" value="Unassembled WGS sequence"/>
</dbReference>
<evidence type="ECO:0000313" key="3">
    <source>
        <dbReference type="Proteomes" id="UP000037510"/>
    </source>
</evidence>
<reference evidence="2 3" key="1">
    <citation type="journal article" date="2015" name="Genome Biol. Evol.">
        <title>The genome of winter moth (Operophtera brumata) provides a genomic perspective on sexual dimorphism and phenology.</title>
        <authorList>
            <person name="Derks M.F."/>
            <person name="Smit S."/>
            <person name="Salis L."/>
            <person name="Schijlen E."/>
            <person name="Bossers A."/>
            <person name="Mateman C."/>
            <person name="Pijl A.S."/>
            <person name="de Ridder D."/>
            <person name="Groenen M.A."/>
            <person name="Visser M.E."/>
            <person name="Megens H.J."/>
        </authorList>
    </citation>
    <scope>NUCLEOTIDE SEQUENCE [LARGE SCALE GENOMIC DNA]</scope>
    <source>
        <strain evidence="2">WM2013NL</strain>
        <tissue evidence="2">Head and thorax</tissue>
    </source>
</reference>
<feature type="compositionally biased region" description="Basic and acidic residues" evidence="1">
    <location>
        <begin position="1"/>
        <end position="11"/>
    </location>
</feature>
<dbReference type="AlphaFoldDB" id="A0A0L7KPI7"/>
<feature type="compositionally biased region" description="Basic residues" evidence="1">
    <location>
        <begin position="78"/>
        <end position="88"/>
    </location>
</feature>
<dbReference type="STRING" id="104452.A0A0L7KPI7"/>